<evidence type="ECO:0008006" key="5">
    <source>
        <dbReference type="Google" id="ProtNLM"/>
    </source>
</evidence>
<feature type="compositionally biased region" description="Polar residues" evidence="1">
    <location>
        <begin position="343"/>
        <end position="358"/>
    </location>
</feature>
<reference evidence="3 4" key="1">
    <citation type="submission" date="2019-02" db="EMBL/GenBank/DDBJ databases">
        <title>Deep-cultivation of Planctomycetes and their phenomic and genomic characterization uncovers novel biology.</title>
        <authorList>
            <person name="Wiegand S."/>
            <person name="Jogler M."/>
            <person name="Boedeker C."/>
            <person name="Pinto D."/>
            <person name="Vollmers J."/>
            <person name="Rivas-Marin E."/>
            <person name="Kohn T."/>
            <person name="Peeters S.H."/>
            <person name="Heuer A."/>
            <person name="Rast P."/>
            <person name="Oberbeckmann S."/>
            <person name="Bunk B."/>
            <person name="Jeske O."/>
            <person name="Meyerdierks A."/>
            <person name="Storesund J.E."/>
            <person name="Kallscheuer N."/>
            <person name="Luecker S."/>
            <person name="Lage O.M."/>
            <person name="Pohl T."/>
            <person name="Merkel B.J."/>
            <person name="Hornburger P."/>
            <person name="Mueller R.-W."/>
            <person name="Bruemmer F."/>
            <person name="Labrenz M."/>
            <person name="Spormann A.M."/>
            <person name="Op Den Camp H."/>
            <person name="Overmann J."/>
            <person name="Amann R."/>
            <person name="Jetten M.S.M."/>
            <person name="Mascher T."/>
            <person name="Medema M.H."/>
            <person name="Devos D.P."/>
            <person name="Kaster A.-K."/>
            <person name="Ovreas L."/>
            <person name="Rohde M."/>
            <person name="Galperin M.Y."/>
            <person name="Jogler C."/>
        </authorList>
    </citation>
    <scope>NUCLEOTIDE SEQUENCE [LARGE SCALE GENOMIC DNA]</scope>
    <source>
        <strain evidence="3 4">Poly59</strain>
    </source>
</reference>
<keyword evidence="2" id="KW-0812">Transmembrane</keyword>
<evidence type="ECO:0000313" key="3">
    <source>
        <dbReference type="EMBL" id="TWU57393.1"/>
    </source>
</evidence>
<feature type="compositionally biased region" description="Polar residues" evidence="1">
    <location>
        <begin position="270"/>
        <end position="279"/>
    </location>
</feature>
<dbReference type="RefSeq" id="WP_246151294.1">
    <property type="nucleotide sequence ID" value="NZ_SJPX01000001.1"/>
</dbReference>
<gene>
    <name evidence="3" type="ORF">Poly59_03000</name>
</gene>
<dbReference type="Gene3D" id="1.50.10.20">
    <property type="match status" value="2"/>
</dbReference>
<keyword evidence="2" id="KW-0472">Membrane</keyword>
<feature type="region of interest" description="Disordered" evidence="1">
    <location>
        <begin position="136"/>
        <end position="376"/>
    </location>
</feature>
<sequence>MTRHTGTTADERSSNERLWPLDLSIAALAGLVLYLVITQLSFTDPRWQFNATTYAVAVPLVALVLAYFVRGIVSNYVHKSLQLGFLFSVLVHLLLLMLAVNVIIFSRYFPDAFTGVKPERSPVRRTVPEYLFKTSEERTTQPDWSKLAEAETTSPVMPIEQRQLPPVEHTAPELEMPKLQDPIKRPIQKHLIKREKPVESLPQPSDSPSKLARRVESKSPSVDAAASSPVAPEVPVQVDTKPFMVERQADSPSRAKATAIDRQLPPMQQAEESPIQSPSLAGARQRSEAEPTVGDSGVTRKRRDHSIANRPNPVGSAPAPPTVAVARISETADRMISPVETPMSRQGKTSGAQLSLGESPSAVSPSPSSQKFSGELRSTRDLAAAAGVPEVATGSALRAPGRARQTTAGAGFSPAGLPDPSGMLAVIAESMVESPGAEVDDRPSFAESTRRPSSMDIARSTFTPSMSGPTFDLPIDDGPIGLADIIGRTTGVVPSNQPPQVASIDLTPGTRRRLDVGGPVTPFGTKIAAVESFSRRVQRTQGGQMATPAGMVGPATEEAIENGLAYLASTQNKDGSWSLQGHGSDVVLQTDTAATGLCLLAFQGAGYTHREHQYADTVSRGLKFLIDNQRTNGDLYRSENPLTDLNVAFYSHGIASLAMCEAYGMTKDEELRQPAQLCLNYIAGTQNRSLGGWRYVAQVSSDTSVTGWMMMALKSGELSGLEVSELTYKRIDRWLDLAQSPDRDDRYRYNPEAPDTPTQRHGRFPTRTMTAVGILMRMYSGWRRDTDAMRSAADYLLEYPPQMGTAQSPQRDAYYWYYATQVMFHMGGDHWKRWNGSLTPILLESQVSDGPDAGSWDPVDPVPDRWSVHAGRLYVTTMNLLNLEVYYRHLPIYEETAEP</sequence>
<keyword evidence="2" id="KW-1133">Transmembrane helix</keyword>
<accession>A0A5C6F6R7</accession>
<feature type="compositionally biased region" description="Basic and acidic residues" evidence="1">
    <location>
        <begin position="439"/>
        <end position="450"/>
    </location>
</feature>
<protein>
    <recommendedName>
        <fullName evidence="5">Prenyltransferase and squalene oxidase repeat protein</fullName>
    </recommendedName>
</protein>
<keyword evidence="4" id="KW-1185">Reference proteome</keyword>
<evidence type="ECO:0000256" key="2">
    <source>
        <dbReference type="SAM" id="Phobius"/>
    </source>
</evidence>
<evidence type="ECO:0000256" key="1">
    <source>
        <dbReference type="SAM" id="MobiDB-lite"/>
    </source>
</evidence>
<dbReference type="EMBL" id="SJPX01000001">
    <property type="protein sequence ID" value="TWU57393.1"/>
    <property type="molecule type" value="Genomic_DNA"/>
</dbReference>
<feature type="transmembrane region" description="Helical" evidence="2">
    <location>
        <begin position="21"/>
        <end position="42"/>
    </location>
</feature>
<dbReference type="AlphaFoldDB" id="A0A5C6F6R7"/>
<organism evidence="3 4">
    <name type="scientific">Rubripirellula reticaptiva</name>
    <dbReference type="NCBI Taxonomy" id="2528013"/>
    <lineage>
        <taxon>Bacteria</taxon>
        <taxon>Pseudomonadati</taxon>
        <taxon>Planctomycetota</taxon>
        <taxon>Planctomycetia</taxon>
        <taxon>Pirellulales</taxon>
        <taxon>Pirellulaceae</taxon>
        <taxon>Rubripirellula</taxon>
    </lineage>
</organism>
<dbReference type="CDD" id="cd00688">
    <property type="entry name" value="ISOPREN_C2_like"/>
    <property type="match status" value="1"/>
</dbReference>
<feature type="compositionally biased region" description="Low complexity" evidence="1">
    <location>
        <begin position="219"/>
        <end position="236"/>
    </location>
</feature>
<feature type="transmembrane region" description="Helical" evidence="2">
    <location>
        <begin position="54"/>
        <end position="73"/>
    </location>
</feature>
<feature type="region of interest" description="Disordered" evidence="1">
    <location>
        <begin position="434"/>
        <end position="453"/>
    </location>
</feature>
<feature type="region of interest" description="Disordered" evidence="1">
    <location>
        <begin position="395"/>
        <end position="416"/>
    </location>
</feature>
<dbReference type="InterPro" id="IPR008930">
    <property type="entry name" value="Terpenoid_cyclase/PrenylTrfase"/>
</dbReference>
<feature type="compositionally biased region" description="Basic and acidic residues" evidence="1">
    <location>
        <begin position="170"/>
        <end position="184"/>
    </location>
</feature>
<evidence type="ECO:0000313" key="4">
    <source>
        <dbReference type="Proteomes" id="UP000317977"/>
    </source>
</evidence>
<dbReference type="Proteomes" id="UP000317977">
    <property type="component" value="Unassembled WGS sequence"/>
</dbReference>
<proteinExistence type="predicted"/>
<feature type="transmembrane region" description="Helical" evidence="2">
    <location>
        <begin position="85"/>
        <end position="109"/>
    </location>
</feature>
<feature type="compositionally biased region" description="Low complexity" evidence="1">
    <location>
        <begin position="359"/>
        <end position="369"/>
    </location>
</feature>
<comment type="caution">
    <text evidence="3">The sequence shown here is derived from an EMBL/GenBank/DDBJ whole genome shotgun (WGS) entry which is preliminary data.</text>
</comment>
<dbReference type="SUPFAM" id="SSF48239">
    <property type="entry name" value="Terpenoid cyclases/Protein prenyltransferases"/>
    <property type="match status" value="1"/>
</dbReference>
<name>A0A5C6F6R7_9BACT</name>